<evidence type="ECO:0000313" key="2">
    <source>
        <dbReference type="EMBL" id="SEC10663.1"/>
    </source>
</evidence>
<evidence type="ECO:0000313" key="3">
    <source>
        <dbReference type="Proteomes" id="UP000198609"/>
    </source>
</evidence>
<feature type="region of interest" description="Disordered" evidence="1">
    <location>
        <begin position="444"/>
        <end position="477"/>
    </location>
</feature>
<reference evidence="3" key="1">
    <citation type="submission" date="2016-10" db="EMBL/GenBank/DDBJ databases">
        <authorList>
            <person name="Varghese N."/>
            <person name="Submissions S."/>
        </authorList>
    </citation>
    <scope>NUCLEOTIDE SEQUENCE [LARGE SCALE GENOMIC DNA]</scope>
    <source>
        <strain evidence="3">DSM 40318</strain>
    </source>
</reference>
<sequence length="1173" mass="123486">MSSTAMVRGATEDADPFGTARLRRGVLDAWAASPARFREDANAEEDLALGGHRDRLVVEMAQNAADAAARAGVPGRLRLTLRPATDGEPAVLAAANTGAPLDAVGVESLSTLRASAKRDEPESAVGRFGVGFAAVLAVSDEPAVVGRTGGVRWSLAEARELTQHATATSPGLAEELRRRDGHVPLLRLPLPAEGIAPDGYDTVVVLPLRDGAALDVAERLLAGIDDALLLTLPGLAEVVVETVEGTRTLRRRQEGPYTVIEDSREGSGEGSHEAGGARGTTRWRTESTGGRLEPELLADRPVEERLRPVWSVTWAVPVDAEGAPVRSATAPVVHAPTPTDEPLGMPALLIASFPLEPTRRHTAPGPLTDFLLDRAAESYATLLRDWHPVSVGTIDLVPGQLGKGELDGELRRRVLERLPRVPFLPSAAAPAVGAGTEAVEGWLGSPDALGPDAAQGGPAAGDAAVSAPPVAAADSPADWDDDVLARGGFEGEPHALRPRDAEVVEGAGAETVEVLAELFPTLLPAGLERRSELRVLGVARVPLGELIDRLAGVERAPAWWRRLYDSLGGIDPDRLSGLPVPLADGRTTIGPRQVLLPLPGEADGDLDSIGTAEAAPSAWAAETAEPAGMAGTAESAGLAGTTEAPERGGAVSATHRTLARLGLKVAHPDAAHPLLEKLGATPATPRAVLTTPQVRAAVAHSLEAEDEYDPFAEEGEALGAALDADTLADTVLGLVQQARLAPGDEPWLAALALPDEDGELAPAGELVLPGSAFEQVMREGELAACDAELAERWGEQPLAAVGVLAGFTLVRATDVVLDPDELEPREGDFTEPDDVGVLDAVDVWCEDVLDRLPQTPVPPVATEIVAVRDLDLVDDDAWPRALAMLAQPPLRDALTAPVRVLLPDGTTETVRSYTAWWLRGHPVLDGRRPAGLRAAGGDPLLAGLYEAVDAAGFEDEQVLRALGVRTSVAALLDEPGGAAELLARLADPDREVTPAQLHAIYGQLADLEPEQVTLPDDVRAIVDGEPTVVEAGEALVADAPDLMPLAETDGRALLPVRPTRAAELAELFQVRRLSEAYPARVTSQGDPHEVPEAVRELLPGAPLSYIEHEELLIEGEDELDWRYVDGTLHASTVEGVAAGLAWAAGHWSRRFEVAALLEDLTRTEELARARWFD</sequence>
<organism evidence="2 3">
    <name type="scientific">Streptomyces melanosporofaciens</name>
    <dbReference type="NCBI Taxonomy" id="67327"/>
    <lineage>
        <taxon>Bacteria</taxon>
        <taxon>Bacillati</taxon>
        <taxon>Actinomycetota</taxon>
        <taxon>Actinomycetes</taxon>
        <taxon>Kitasatosporales</taxon>
        <taxon>Streptomycetaceae</taxon>
        <taxon>Streptomyces</taxon>
        <taxon>Streptomyces violaceusniger group</taxon>
    </lineage>
</organism>
<name>A0A1H4PT99_STRMJ</name>
<gene>
    <name evidence="2" type="ORF">SAMN04490356_2923</name>
</gene>
<feature type="region of interest" description="Disordered" evidence="1">
    <location>
        <begin position="261"/>
        <end position="288"/>
    </location>
</feature>
<evidence type="ECO:0008006" key="4">
    <source>
        <dbReference type="Google" id="ProtNLM"/>
    </source>
</evidence>
<keyword evidence="3" id="KW-1185">Reference proteome</keyword>
<evidence type="ECO:0000256" key="1">
    <source>
        <dbReference type="SAM" id="MobiDB-lite"/>
    </source>
</evidence>
<dbReference type="InterPro" id="IPR036890">
    <property type="entry name" value="HATPase_C_sf"/>
</dbReference>
<accession>A0A1H4PT99</accession>
<proteinExistence type="predicted"/>
<dbReference type="SUPFAM" id="SSF55874">
    <property type="entry name" value="ATPase domain of HSP90 chaperone/DNA topoisomerase II/histidine kinase"/>
    <property type="match status" value="1"/>
</dbReference>
<feature type="compositionally biased region" description="Low complexity" evidence="1">
    <location>
        <begin position="444"/>
        <end position="476"/>
    </location>
</feature>
<feature type="compositionally biased region" description="Basic and acidic residues" evidence="1">
    <location>
        <begin position="261"/>
        <end position="272"/>
    </location>
</feature>
<dbReference type="AlphaFoldDB" id="A0A1H4PT99"/>
<dbReference type="EMBL" id="FNST01000002">
    <property type="protein sequence ID" value="SEC10663.1"/>
    <property type="molecule type" value="Genomic_DNA"/>
</dbReference>
<dbReference type="NCBIfam" id="NF047352">
    <property type="entry name" value="P_loop_sacsin"/>
    <property type="match status" value="1"/>
</dbReference>
<dbReference type="Proteomes" id="UP000198609">
    <property type="component" value="Unassembled WGS sequence"/>
</dbReference>
<protein>
    <recommendedName>
        <fullName evidence="4">Molecular chaperone Hsp90</fullName>
    </recommendedName>
</protein>